<reference evidence="3" key="3">
    <citation type="submission" date="2021-03" db="EMBL/GenBank/DDBJ databases">
        <title>Genomic Encyclopedia of Type Strains, Phase IV (KMG-IV): sequencing the most valuable type-strain genomes for metagenomic binning, comparative biology and taxonomic classification.</title>
        <authorList>
            <person name="Goeker M."/>
        </authorList>
    </citation>
    <scope>NUCLEOTIDE SEQUENCE</scope>
    <source>
        <strain evidence="3">DSM 22443</strain>
    </source>
</reference>
<proteinExistence type="predicted"/>
<reference evidence="2" key="1">
    <citation type="journal article" date="2014" name="Int. J. Syst. Evol. Microbiol.">
        <title>Complete genome sequence of Corynebacterium casei LMG S-19264T (=DSM 44701T), isolated from a smear-ripened cheese.</title>
        <authorList>
            <consortium name="US DOE Joint Genome Institute (JGI-PGF)"/>
            <person name="Walter F."/>
            <person name="Albersmeier A."/>
            <person name="Kalinowski J."/>
            <person name="Ruckert C."/>
        </authorList>
    </citation>
    <scope>NUCLEOTIDE SEQUENCE</scope>
    <source>
        <strain evidence="2">JCM 16108</strain>
    </source>
</reference>
<dbReference type="InterPro" id="IPR055686">
    <property type="entry name" value="DUF7262"/>
</dbReference>
<organism evidence="2 4">
    <name type="scientific">Halarchaeum rubridurum</name>
    <dbReference type="NCBI Taxonomy" id="489911"/>
    <lineage>
        <taxon>Archaea</taxon>
        <taxon>Methanobacteriati</taxon>
        <taxon>Methanobacteriota</taxon>
        <taxon>Stenosarchaea group</taxon>
        <taxon>Halobacteria</taxon>
        <taxon>Halobacteriales</taxon>
        <taxon>Halobacteriaceae</taxon>
    </lineage>
</organism>
<name>A0A830G035_9EURY</name>
<keyword evidence="1" id="KW-0812">Transmembrane</keyword>
<dbReference type="Proteomes" id="UP000765891">
    <property type="component" value="Unassembled WGS sequence"/>
</dbReference>
<evidence type="ECO:0000313" key="3">
    <source>
        <dbReference type="EMBL" id="MBP1955123.1"/>
    </source>
</evidence>
<gene>
    <name evidence="2" type="ORF">GCM10009017_18720</name>
    <name evidence="3" type="ORF">J2752_002035</name>
</gene>
<evidence type="ECO:0000313" key="2">
    <source>
        <dbReference type="EMBL" id="GGM68771.1"/>
    </source>
</evidence>
<reference evidence="2" key="2">
    <citation type="submission" date="2020-09" db="EMBL/GenBank/DDBJ databases">
        <authorList>
            <person name="Sun Q."/>
            <person name="Ohkuma M."/>
        </authorList>
    </citation>
    <scope>NUCLEOTIDE SEQUENCE</scope>
    <source>
        <strain evidence="2">JCM 16108</strain>
    </source>
</reference>
<dbReference type="RefSeq" id="WP_188872248.1">
    <property type="nucleotide sequence ID" value="NZ_BMOO01000004.1"/>
</dbReference>
<feature type="transmembrane region" description="Helical" evidence="1">
    <location>
        <begin position="30"/>
        <end position="48"/>
    </location>
</feature>
<keyword evidence="4" id="KW-1185">Reference proteome</keyword>
<evidence type="ECO:0000313" key="4">
    <source>
        <dbReference type="Proteomes" id="UP000614609"/>
    </source>
</evidence>
<dbReference type="EMBL" id="JAGGKO010000003">
    <property type="protein sequence ID" value="MBP1955123.1"/>
    <property type="molecule type" value="Genomic_DNA"/>
</dbReference>
<evidence type="ECO:0000256" key="1">
    <source>
        <dbReference type="SAM" id="Phobius"/>
    </source>
</evidence>
<keyword evidence="1" id="KW-1133">Transmembrane helix</keyword>
<protein>
    <submittedName>
        <fullName evidence="2">Uncharacterized protein</fullName>
    </submittedName>
</protein>
<accession>A0A830G035</accession>
<keyword evidence="1" id="KW-0472">Membrane</keyword>
<dbReference type="OrthoDB" id="247846at2157"/>
<dbReference type="EMBL" id="BMOO01000004">
    <property type="protein sequence ID" value="GGM68771.1"/>
    <property type="molecule type" value="Genomic_DNA"/>
</dbReference>
<comment type="caution">
    <text evidence="2">The sequence shown here is derived from an EMBL/GenBank/DDBJ whole genome shotgun (WGS) entry which is preliminary data.</text>
</comment>
<dbReference type="Proteomes" id="UP000614609">
    <property type="component" value="Unassembled WGS sequence"/>
</dbReference>
<dbReference type="AlphaFoldDB" id="A0A830G035"/>
<dbReference type="Pfam" id="PF23923">
    <property type="entry name" value="DUF7262"/>
    <property type="match status" value="1"/>
</dbReference>
<sequence>MREANRAWSGGGGALRGRDRGQLSLPLVEAILGVLVILAVAGGFALGVPEHGAEHRLDLYASDAATVLVAEADAGNATVLADGEPGRAALRAHLDAMLPASCMYRATTPWGTVGYPRPPGVAVGRATVPSAAGPVTVEVWDA</sequence>